<keyword evidence="3" id="KW-1185">Reference proteome</keyword>
<dbReference type="Proteomes" id="UP001235939">
    <property type="component" value="Chromosome 15"/>
</dbReference>
<dbReference type="EMBL" id="CP092877">
    <property type="protein sequence ID" value="UYV78002.1"/>
    <property type="molecule type" value="Genomic_DNA"/>
</dbReference>
<evidence type="ECO:0000313" key="3">
    <source>
        <dbReference type="Proteomes" id="UP001235939"/>
    </source>
</evidence>
<proteinExistence type="predicted"/>
<organism evidence="2 3">
    <name type="scientific">Cordylochernes scorpioides</name>
    <dbReference type="NCBI Taxonomy" id="51811"/>
    <lineage>
        <taxon>Eukaryota</taxon>
        <taxon>Metazoa</taxon>
        <taxon>Ecdysozoa</taxon>
        <taxon>Arthropoda</taxon>
        <taxon>Chelicerata</taxon>
        <taxon>Arachnida</taxon>
        <taxon>Pseudoscorpiones</taxon>
        <taxon>Cheliferoidea</taxon>
        <taxon>Chernetidae</taxon>
        <taxon>Cordylochernes</taxon>
    </lineage>
</organism>
<gene>
    <name evidence="2" type="ORF">LAZ67_15003175</name>
</gene>
<sequence length="134" mass="14370">MVYYGTVEEECGKRVNFTSLVPRIFGGQVSEPDAWPWQVRGALSWWLEFQGLSAGLPPVPSPALRGPGPSVRGVAGGSPLGGLRGTLLRHDHPHGHTPGDNLRLFLSPPMSPDCLFSPPVSSSADLFFNPTVPQ</sequence>
<accession>A0ABY6LCQ6</accession>
<name>A0ABY6LCQ6_9ARAC</name>
<evidence type="ECO:0000313" key="2">
    <source>
        <dbReference type="EMBL" id="UYV78002.1"/>
    </source>
</evidence>
<protein>
    <submittedName>
        <fullName evidence="2">Uncharacterized protein</fullName>
    </submittedName>
</protein>
<reference evidence="2 3" key="1">
    <citation type="submission" date="2022-01" db="EMBL/GenBank/DDBJ databases">
        <title>A chromosomal length assembly of Cordylochernes scorpioides.</title>
        <authorList>
            <person name="Zeh D."/>
            <person name="Zeh J."/>
        </authorList>
    </citation>
    <scope>NUCLEOTIDE SEQUENCE [LARGE SCALE GENOMIC DNA]</scope>
    <source>
        <strain evidence="2">IN4F17</strain>
        <tissue evidence="2">Whole Body</tissue>
    </source>
</reference>
<feature type="region of interest" description="Disordered" evidence="1">
    <location>
        <begin position="82"/>
        <end position="101"/>
    </location>
</feature>
<evidence type="ECO:0000256" key="1">
    <source>
        <dbReference type="SAM" id="MobiDB-lite"/>
    </source>
</evidence>